<organism evidence="1 2">
    <name type="scientific">Eumeta variegata</name>
    <name type="common">Bagworm moth</name>
    <name type="synonym">Eumeta japonica</name>
    <dbReference type="NCBI Taxonomy" id="151549"/>
    <lineage>
        <taxon>Eukaryota</taxon>
        <taxon>Metazoa</taxon>
        <taxon>Ecdysozoa</taxon>
        <taxon>Arthropoda</taxon>
        <taxon>Hexapoda</taxon>
        <taxon>Insecta</taxon>
        <taxon>Pterygota</taxon>
        <taxon>Neoptera</taxon>
        <taxon>Endopterygota</taxon>
        <taxon>Lepidoptera</taxon>
        <taxon>Glossata</taxon>
        <taxon>Ditrysia</taxon>
        <taxon>Tineoidea</taxon>
        <taxon>Psychidae</taxon>
        <taxon>Oiketicinae</taxon>
        <taxon>Eumeta</taxon>
    </lineage>
</organism>
<gene>
    <name evidence="1" type="ORF">EVAR_14996_1</name>
</gene>
<evidence type="ECO:0000313" key="1">
    <source>
        <dbReference type="EMBL" id="GBP58995.1"/>
    </source>
</evidence>
<dbReference type="Proteomes" id="UP000299102">
    <property type="component" value="Unassembled WGS sequence"/>
</dbReference>
<protein>
    <submittedName>
        <fullName evidence="1">Uncharacterized protein</fullName>
    </submittedName>
</protein>
<evidence type="ECO:0000313" key="2">
    <source>
        <dbReference type="Proteomes" id="UP000299102"/>
    </source>
</evidence>
<sequence length="97" mass="10523">MIKATSADAHRRARPRSRCQVPGLRALELVASAGSRSRLSLHPGKGERRGIMGVMAPPELGICLIVVIELELVLAESRLRDPSLSRRLNLPLHSASP</sequence>
<name>A0A4C1X9Q6_EUMVA</name>
<keyword evidence="2" id="KW-1185">Reference proteome</keyword>
<accession>A0A4C1X9Q6</accession>
<dbReference type="EMBL" id="BGZK01000750">
    <property type="protein sequence ID" value="GBP58995.1"/>
    <property type="molecule type" value="Genomic_DNA"/>
</dbReference>
<proteinExistence type="predicted"/>
<dbReference type="AlphaFoldDB" id="A0A4C1X9Q6"/>
<comment type="caution">
    <text evidence="1">The sequence shown here is derived from an EMBL/GenBank/DDBJ whole genome shotgun (WGS) entry which is preliminary data.</text>
</comment>
<reference evidence="1 2" key="1">
    <citation type="journal article" date="2019" name="Commun. Biol.">
        <title>The bagworm genome reveals a unique fibroin gene that provides high tensile strength.</title>
        <authorList>
            <person name="Kono N."/>
            <person name="Nakamura H."/>
            <person name="Ohtoshi R."/>
            <person name="Tomita M."/>
            <person name="Numata K."/>
            <person name="Arakawa K."/>
        </authorList>
    </citation>
    <scope>NUCLEOTIDE SEQUENCE [LARGE SCALE GENOMIC DNA]</scope>
</reference>